<dbReference type="AlphaFoldDB" id="A0A8S3IHS3"/>
<dbReference type="EMBL" id="CAJOBJ010344817">
    <property type="protein sequence ID" value="CAF5199898.1"/>
    <property type="molecule type" value="Genomic_DNA"/>
</dbReference>
<dbReference type="Proteomes" id="UP000681720">
    <property type="component" value="Unassembled WGS sequence"/>
</dbReference>
<name>A0A8S3IHS3_9BILA</name>
<sequence>MVTLYRRHCKYQDEDMCKIQLQEQLKTIFSQMPLIPMTIQFDDDRFETIDTRICSIVEMTEAEEEIIATDTKIKAKQAVMPSAVRRKLGRN</sequence>
<organism evidence="1 2">
    <name type="scientific">Rotaria magnacalcarata</name>
    <dbReference type="NCBI Taxonomy" id="392030"/>
    <lineage>
        <taxon>Eukaryota</taxon>
        <taxon>Metazoa</taxon>
        <taxon>Spiralia</taxon>
        <taxon>Gnathifera</taxon>
        <taxon>Rotifera</taxon>
        <taxon>Eurotatoria</taxon>
        <taxon>Bdelloidea</taxon>
        <taxon>Philodinida</taxon>
        <taxon>Philodinidae</taxon>
        <taxon>Rotaria</taxon>
    </lineage>
</organism>
<gene>
    <name evidence="1" type="ORF">GIL414_LOCUS76202</name>
</gene>
<accession>A0A8S3IHS3</accession>
<protein>
    <submittedName>
        <fullName evidence="1">Uncharacterized protein</fullName>
    </submittedName>
</protein>
<proteinExistence type="predicted"/>
<comment type="caution">
    <text evidence="1">The sequence shown here is derived from an EMBL/GenBank/DDBJ whole genome shotgun (WGS) entry which is preliminary data.</text>
</comment>
<evidence type="ECO:0000313" key="2">
    <source>
        <dbReference type="Proteomes" id="UP000681720"/>
    </source>
</evidence>
<reference evidence="1" key="1">
    <citation type="submission" date="2021-02" db="EMBL/GenBank/DDBJ databases">
        <authorList>
            <person name="Nowell W R."/>
        </authorList>
    </citation>
    <scope>NUCLEOTIDE SEQUENCE</scope>
</reference>
<feature type="non-terminal residue" evidence="1">
    <location>
        <position position="1"/>
    </location>
</feature>
<evidence type="ECO:0000313" key="1">
    <source>
        <dbReference type="EMBL" id="CAF5199898.1"/>
    </source>
</evidence>